<accession>A0A1U7J871</accession>
<dbReference type="Pfam" id="PF14105">
    <property type="entry name" value="DUF4278"/>
    <property type="match status" value="1"/>
</dbReference>
<dbReference type="Proteomes" id="UP000185557">
    <property type="component" value="Unassembled WGS sequence"/>
</dbReference>
<dbReference type="EMBL" id="MRCG01000003">
    <property type="protein sequence ID" value="OKH49506.1"/>
    <property type="molecule type" value="Genomic_DNA"/>
</dbReference>
<proteinExistence type="predicted"/>
<dbReference type="InterPro" id="IPR025458">
    <property type="entry name" value="DUF4278"/>
</dbReference>
<comment type="caution">
    <text evidence="1">The sequence shown here is derived from an EMBL/GenBank/DDBJ whole genome shotgun (WGS) entry which is preliminary data.</text>
</comment>
<dbReference type="STRING" id="549789.NIES30_06580"/>
<dbReference type="AlphaFoldDB" id="A0A1U7J871"/>
<name>A0A1U7J871_9CYAN</name>
<dbReference type="RefSeq" id="WP_073607613.1">
    <property type="nucleotide sequence ID" value="NZ_MRCG01000003.1"/>
</dbReference>
<evidence type="ECO:0000313" key="2">
    <source>
        <dbReference type="Proteomes" id="UP000185557"/>
    </source>
</evidence>
<reference evidence="1 2" key="1">
    <citation type="submission" date="2016-11" db="EMBL/GenBank/DDBJ databases">
        <title>Draft Genome Sequences of Nine Cyanobacterial Strains from Diverse Habitats.</title>
        <authorList>
            <person name="Zhu T."/>
            <person name="Hou S."/>
            <person name="Lu X."/>
            <person name="Hess W.R."/>
        </authorList>
    </citation>
    <scope>NUCLEOTIDE SEQUENCE [LARGE SCALE GENOMIC DNA]</scope>
    <source>
        <strain evidence="1 2">NIES-30</strain>
    </source>
</reference>
<organism evidence="1 2">
    <name type="scientific">Phormidium tenue NIES-30</name>
    <dbReference type="NCBI Taxonomy" id="549789"/>
    <lineage>
        <taxon>Bacteria</taxon>
        <taxon>Bacillati</taxon>
        <taxon>Cyanobacteriota</taxon>
        <taxon>Cyanophyceae</taxon>
        <taxon>Oscillatoriophycideae</taxon>
        <taxon>Oscillatoriales</taxon>
        <taxon>Oscillatoriaceae</taxon>
        <taxon>Phormidium</taxon>
    </lineage>
</organism>
<protein>
    <recommendedName>
        <fullName evidence="3">DUF4278 domain-containing protein</fullName>
    </recommendedName>
</protein>
<dbReference type="OrthoDB" id="515032at2"/>
<gene>
    <name evidence="1" type="ORF">NIES30_06580</name>
</gene>
<sequence>MKLCYRGVDYDYNPPSLEVRESELTGCYRGRPMKFSYVRHLPVTQPIGNYTYRGVSYSTNCHGQVQASTVASDRQPVLQSERVAVAKGLPARRHLLQEAAEAHRTNIQQSIQHRIEVARAQGNDQLLKQLEAELHQVV</sequence>
<evidence type="ECO:0008006" key="3">
    <source>
        <dbReference type="Google" id="ProtNLM"/>
    </source>
</evidence>
<evidence type="ECO:0000313" key="1">
    <source>
        <dbReference type="EMBL" id="OKH49506.1"/>
    </source>
</evidence>
<keyword evidence="2" id="KW-1185">Reference proteome</keyword>